<proteinExistence type="predicted"/>
<name>A0A6G0NHD4_9STRA</name>
<evidence type="ECO:0000313" key="4">
    <source>
        <dbReference type="Proteomes" id="UP000476176"/>
    </source>
</evidence>
<dbReference type="Proteomes" id="UP000476176">
    <property type="component" value="Unassembled WGS sequence"/>
</dbReference>
<evidence type="ECO:0000313" key="6">
    <source>
        <dbReference type="Proteomes" id="UP000488956"/>
    </source>
</evidence>
<evidence type="ECO:0000313" key="3">
    <source>
        <dbReference type="EMBL" id="KAE9334587.1"/>
    </source>
</evidence>
<evidence type="ECO:0000313" key="5">
    <source>
        <dbReference type="Proteomes" id="UP000486351"/>
    </source>
</evidence>
<accession>A0A6G0NHD4</accession>
<dbReference type="EMBL" id="QXFX01001215">
    <property type="protein sequence ID" value="KAE9094384.1"/>
    <property type="molecule type" value="Genomic_DNA"/>
</dbReference>
<evidence type="ECO:0000313" key="2">
    <source>
        <dbReference type="EMBL" id="KAE9208377.1"/>
    </source>
</evidence>
<comment type="caution">
    <text evidence="2">The sequence shown here is derived from an EMBL/GenBank/DDBJ whole genome shotgun (WGS) entry which is preliminary data.</text>
</comment>
<dbReference type="EMBL" id="QXGC01001212">
    <property type="protein sequence ID" value="KAE9208377.1"/>
    <property type="molecule type" value="Genomic_DNA"/>
</dbReference>
<protein>
    <submittedName>
        <fullName evidence="2">Uncharacterized protein</fullName>
    </submittedName>
</protein>
<dbReference type="Proteomes" id="UP000488956">
    <property type="component" value="Unassembled WGS sequence"/>
</dbReference>
<dbReference type="AlphaFoldDB" id="A0A6G0NHD4"/>
<sequence>MASPVPPLLAVSLVFQAKTQFLDVPHLLFQAKTQFLDVPHLVDAVSVFVDTSVDVPPLQACKLGTVKLLDRIWNSSDVYTQGNNCVANVTFSFRRFLRTDSHYQHYFFTLALKEAVPSKNLEVVRWILKKFPRFRISSEVVARACLAGALEILELFYENCRQVLEERGKFGVGHPVEWGGLTMSEAVLGRRSDIVWWLHHHFPDAN</sequence>
<reference evidence="4 5" key="1">
    <citation type="submission" date="2018-09" db="EMBL/GenBank/DDBJ databases">
        <title>Genomic investigation of the strawberry pathogen Phytophthora fragariae indicates pathogenicity is determined by transcriptional variation in three key races.</title>
        <authorList>
            <person name="Adams T.M."/>
            <person name="Armitage A.D."/>
            <person name="Sobczyk M.K."/>
            <person name="Bates H.J."/>
            <person name="Dunwell J.M."/>
            <person name="Nellist C.F."/>
            <person name="Harrison R.J."/>
        </authorList>
    </citation>
    <scope>NUCLEOTIDE SEQUENCE [LARGE SCALE GENOMIC DNA]</scope>
    <source>
        <strain evidence="2 4">BC-23</strain>
        <strain evidence="3 5">NOV-77</strain>
        <strain evidence="1 6">ONT-3</strain>
    </source>
</reference>
<dbReference type="Proteomes" id="UP000486351">
    <property type="component" value="Unassembled WGS sequence"/>
</dbReference>
<gene>
    <name evidence="2" type="ORF">PF004_g16777</name>
    <name evidence="3" type="ORF">PF008_g13890</name>
    <name evidence="1" type="ORF">PF010_g17123</name>
</gene>
<evidence type="ECO:0000313" key="1">
    <source>
        <dbReference type="EMBL" id="KAE9094384.1"/>
    </source>
</evidence>
<dbReference type="EMBL" id="QXFY01000839">
    <property type="protein sequence ID" value="KAE9334587.1"/>
    <property type="molecule type" value="Genomic_DNA"/>
</dbReference>
<organism evidence="2 4">
    <name type="scientific">Phytophthora fragariae</name>
    <dbReference type="NCBI Taxonomy" id="53985"/>
    <lineage>
        <taxon>Eukaryota</taxon>
        <taxon>Sar</taxon>
        <taxon>Stramenopiles</taxon>
        <taxon>Oomycota</taxon>
        <taxon>Peronosporomycetes</taxon>
        <taxon>Peronosporales</taxon>
        <taxon>Peronosporaceae</taxon>
        <taxon>Phytophthora</taxon>
    </lineage>
</organism>